<evidence type="ECO:0000256" key="2">
    <source>
        <dbReference type="PROSITE-ProRule" id="PRU00497"/>
    </source>
</evidence>
<name>A0A6L2PWZ1_COPFO</name>
<dbReference type="Proteomes" id="UP000502823">
    <property type="component" value="Unassembled WGS sequence"/>
</dbReference>
<sequence>MSHRRAIYIATNAVAVLCVVALGVVSSAPQQQTTPIPILRSAQDTDFAGGYSFRCFETGNDIAREEVGQLKNPGTSDEHLAVRGSYKYKDPEGNDIIVTYVADENGFVPEGAHLPVAPPIPQAILEALAKNAEEEARLSEAERAEIETGRYVIH</sequence>
<keyword evidence="4" id="KW-0732">Signal</keyword>
<dbReference type="InterPro" id="IPR050468">
    <property type="entry name" value="Cuticle_Struct_Prot"/>
</dbReference>
<dbReference type="GO" id="GO:0062129">
    <property type="term" value="C:chitin-based extracellular matrix"/>
    <property type="evidence" value="ECO:0007669"/>
    <property type="project" value="TreeGrafter"/>
</dbReference>
<dbReference type="AlphaFoldDB" id="A0A6L2PWZ1"/>
<feature type="signal peptide" evidence="4">
    <location>
        <begin position="1"/>
        <end position="27"/>
    </location>
</feature>
<dbReference type="InterPro" id="IPR000618">
    <property type="entry name" value="Insect_cuticle"/>
</dbReference>
<dbReference type="PANTHER" id="PTHR10380:SF173">
    <property type="entry name" value="CUTICULAR PROTEIN 47EF, ISOFORM C-RELATED"/>
    <property type="match status" value="1"/>
</dbReference>
<dbReference type="InterPro" id="IPR031311">
    <property type="entry name" value="CHIT_BIND_RR_consensus"/>
</dbReference>
<proteinExistence type="predicted"/>
<feature type="chain" id="PRO_5026886671" evidence="4">
    <location>
        <begin position="28"/>
        <end position="154"/>
    </location>
</feature>
<feature type="coiled-coil region" evidence="3">
    <location>
        <begin position="122"/>
        <end position="149"/>
    </location>
</feature>
<evidence type="ECO:0000256" key="3">
    <source>
        <dbReference type="SAM" id="Coils"/>
    </source>
</evidence>
<evidence type="ECO:0000256" key="4">
    <source>
        <dbReference type="SAM" id="SignalP"/>
    </source>
</evidence>
<evidence type="ECO:0000313" key="6">
    <source>
        <dbReference type="Proteomes" id="UP000502823"/>
    </source>
</evidence>
<accession>A0A6L2PWZ1</accession>
<gene>
    <name evidence="5" type="ORF">Cfor_05773</name>
</gene>
<keyword evidence="1 2" id="KW-0193">Cuticle</keyword>
<evidence type="ECO:0000256" key="1">
    <source>
        <dbReference type="ARBA" id="ARBA00022460"/>
    </source>
</evidence>
<dbReference type="GO" id="GO:0008010">
    <property type="term" value="F:structural constituent of chitin-based larval cuticle"/>
    <property type="evidence" value="ECO:0007669"/>
    <property type="project" value="TreeGrafter"/>
</dbReference>
<dbReference type="PROSITE" id="PS51155">
    <property type="entry name" value="CHIT_BIND_RR_2"/>
    <property type="match status" value="1"/>
</dbReference>
<keyword evidence="6" id="KW-1185">Reference proteome</keyword>
<dbReference type="OrthoDB" id="6372059at2759"/>
<protein>
    <submittedName>
        <fullName evidence="5">Uncharacterized protein</fullName>
    </submittedName>
</protein>
<dbReference type="PANTHER" id="PTHR10380">
    <property type="entry name" value="CUTICLE PROTEIN"/>
    <property type="match status" value="1"/>
</dbReference>
<evidence type="ECO:0000313" key="5">
    <source>
        <dbReference type="EMBL" id="GFG37111.1"/>
    </source>
</evidence>
<keyword evidence="3" id="KW-0175">Coiled coil</keyword>
<dbReference type="Pfam" id="PF00379">
    <property type="entry name" value="Chitin_bind_4"/>
    <property type="match status" value="1"/>
</dbReference>
<reference evidence="6" key="1">
    <citation type="submission" date="2020-01" db="EMBL/GenBank/DDBJ databases">
        <title>Draft genome sequence of the Termite Coptotermes fromosanus.</title>
        <authorList>
            <person name="Itakura S."/>
            <person name="Yosikawa Y."/>
            <person name="Umezawa K."/>
        </authorList>
    </citation>
    <scope>NUCLEOTIDE SEQUENCE [LARGE SCALE GENOMIC DNA]</scope>
</reference>
<dbReference type="InParanoid" id="A0A6L2PWZ1"/>
<dbReference type="PROSITE" id="PS00233">
    <property type="entry name" value="CHIT_BIND_RR_1"/>
    <property type="match status" value="1"/>
</dbReference>
<organism evidence="5 6">
    <name type="scientific">Coptotermes formosanus</name>
    <name type="common">Formosan subterranean termite</name>
    <dbReference type="NCBI Taxonomy" id="36987"/>
    <lineage>
        <taxon>Eukaryota</taxon>
        <taxon>Metazoa</taxon>
        <taxon>Ecdysozoa</taxon>
        <taxon>Arthropoda</taxon>
        <taxon>Hexapoda</taxon>
        <taxon>Insecta</taxon>
        <taxon>Pterygota</taxon>
        <taxon>Neoptera</taxon>
        <taxon>Polyneoptera</taxon>
        <taxon>Dictyoptera</taxon>
        <taxon>Blattodea</taxon>
        <taxon>Blattoidea</taxon>
        <taxon>Termitoidae</taxon>
        <taxon>Rhinotermitidae</taxon>
        <taxon>Coptotermes</taxon>
    </lineage>
</organism>
<comment type="caution">
    <text evidence="5">The sequence shown here is derived from an EMBL/GenBank/DDBJ whole genome shotgun (WGS) entry which is preliminary data.</text>
</comment>
<dbReference type="EMBL" id="BLKM01009501">
    <property type="protein sequence ID" value="GFG37111.1"/>
    <property type="molecule type" value="Genomic_DNA"/>
</dbReference>